<protein>
    <recommendedName>
        <fullName evidence="6">Probable sugar-binding periplasmic protein</fullName>
    </recommendedName>
</protein>
<dbReference type="Gene3D" id="3.40.190.10">
    <property type="entry name" value="Periplasmic binding protein-like II"/>
    <property type="match status" value="2"/>
</dbReference>
<dbReference type="Proteomes" id="UP000267418">
    <property type="component" value="Unassembled WGS sequence"/>
</dbReference>
<dbReference type="InterPro" id="IPR050490">
    <property type="entry name" value="Bact_solute-bd_prot1"/>
</dbReference>
<evidence type="ECO:0000256" key="6">
    <source>
        <dbReference type="ARBA" id="ARBA00049753"/>
    </source>
</evidence>
<comment type="function">
    <text evidence="5">Part of a binding-protein-dependent transport system for a sugar.</text>
</comment>
<dbReference type="SUPFAM" id="SSF53850">
    <property type="entry name" value="Periplasmic binding protein-like II"/>
    <property type="match status" value="1"/>
</dbReference>
<evidence type="ECO:0000256" key="3">
    <source>
        <dbReference type="ARBA" id="ARBA00022448"/>
    </source>
</evidence>
<comment type="subcellular location">
    <subcellularLocation>
        <location evidence="1">Periplasm</location>
    </subcellularLocation>
</comment>
<feature type="chain" id="PRO_5018652636" description="Probable sugar-binding periplasmic protein" evidence="7">
    <location>
        <begin position="23"/>
        <end position="416"/>
    </location>
</feature>
<dbReference type="InterPro" id="IPR006059">
    <property type="entry name" value="SBP"/>
</dbReference>
<keyword evidence="3" id="KW-0813">Transport</keyword>
<dbReference type="Pfam" id="PF01547">
    <property type="entry name" value="SBP_bac_1"/>
    <property type="match status" value="1"/>
</dbReference>
<dbReference type="PANTHER" id="PTHR43649:SF28">
    <property type="entry name" value="BINDING PROTEIN COMPONENT OF ABC SUGAR TRANSPORTER-RELATED"/>
    <property type="match status" value="1"/>
</dbReference>
<reference evidence="8 9" key="1">
    <citation type="submission" date="2018-12" db="EMBL/GenBank/DDBJ databases">
        <title>The genome of Variovorax gossypii DSM 100435.</title>
        <authorList>
            <person name="Gao J."/>
            <person name="Sun J."/>
        </authorList>
    </citation>
    <scope>NUCLEOTIDE SEQUENCE [LARGE SCALE GENOMIC DNA]</scope>
    <source>
        <strain evidence="8 9">DSM 100435</strain>
    </source>
</reference>
<evidence type="ECO:0000256" key="1">
    <source>
        <dbReference type="ARBA" id="ARBA00004418"/>
    </source>
</evidence>
<gene>
    <name evidence="8" type="ORF">EJP69_03735</name>
</gene>
<comment type="caution">
    <text evidence="8">The sequence shown here is derived from an EMBL/GenBank/DDBJ whole genome shotgun (WGS) entry which is preliminary data.</text>
</comment>
<dbReference type="GO" id="GO:0042597">
    <property type="term" value="C:periplasmic space"/>
    <property type="evidence" value="ECO:0007669"/>
    <property type="project" value="UniProtKB-SubCell"/>
</dbReference>
<evidence type="ECO:0000256" key="4">
    <source>
        <dbReference type="ARBA" id="ARBA00022729"/>
    </source>
</evidence>
<dbReference type="EMBL" id="RXOE01000001">
    <property type="protein sequence ID" value="RTQ36862.1"/>
    <property type="molecule type" value="Genomic_DNA"/>
</dbReference>
<dbReference type="PANTHER" id="PTHR43649">
    <property type="entry name" value="ARABINOSE-BINDING PROTEIN-RELATED"/>
    <property type="match status" value="1"/>
</dbReference>
<dbReference type="AlphaFoldDB" id="A0A3S0IH43"/>
<sequence length="416" mass="44279">MNTSRFAIAALCLAMGSGAAIAQQQSVEVLHWWTSGGEAGALNVLKGNLEKQGVKWNDMPVAGGSGEAAMTALRARVTSGNPPTASQMLGFDILDWGKQGVVADLNALAQKGGWDKVVPPALQKFSKFNGKWIAAPVNIHSTNWVWANQAVLAKAGVTAEPKTWDEFIAAAEKVQKAGFVAIAHGGQPWQDATLFESVALSTGGIDYYRKVFIELDGKIIASPTTEKVFQRMSQLRKLVDKDFSGRDWNVASGMVIGGKAGFQVMGDWAKGEFVNAKQTPGKDFACFRFPGTQGVVTFNTDQFVMFKMKDADKEAAQQKLAAAIMEPGFQSAFNVVKGSAPARTDVSDTAFDACGKKAIKDVAEASQGNTLVGSMAHGHAVPASIKNAFYDVITRHFNGQLDDKKAVAALASAAKN</sequence>
<name>A0A3S0IH43_9BURK</name>
<evidence type="ECO:0000256" key="2">
    <source>
        <dbReference type="ARBA" id="ARBA00008520"/>
    </source>
</evidence>
<accession>A0A3S0IH43</accession>
<proteinExistence type="inferred from homology"/>
<comment type="similarity">
    <text evidence="2">Belongs to the bacterial solute-binding protein 1 family.</text>
</comment>
<keyword evidence="9" id="KW-1185">Reference proteome</keyword>
<evidence type="ECO:0000256" key="5">
    <source>
        <dbReference type="ARBA" id="ARBA00049629"/>
    </source>
</evidence>
<feature type="signal peptide" evidence="7">
    <location>
        <begin position="1"/>
        <end position="22"/>
    </location>
</feature>
<evidence type="ECO:0000313" key="8">
    <source>
        <dbReference type="EMBL" id="RTQ36862.1"/>
    </source>
</evidence>
<dbReference type="OrthoDB" id="5580590at2"/>
<keyword evidence="4 7" id="KW-0732">Signal</keyword>
<evidence type="ECO:0000256" key="7">
    <source>
        <dbReference type="SAM" id="SignalP"/>
    </source>
</evidence>
<organism evidence="8 9">
    <name type="scientific">Variovorax gossypii</name>
    <dbReference type="NCBI Taxonomy" id="1679495"/>
    <lineage>
        <taxon>Bacteria</taxon>
        <taxon>Pseudomonadati</taxon>
        <taxon>Pseudomonadota</taxon>
        <taxon>Betaproteobacteria</taxon>
        <taxon>Burkholderiales</taxon>
        <taxon>Comamonadaceae</taxon>
        <taxon>Variovorax</taxon>
    </lineage>
</organism>
<evidence type="ECO:0000313" key="9">
    <source>
        <dbReference type="Proteomes" id="UP000267418"/>
    </source>
</evidence>